<sequence length="296" mass="32104">MRFDLTDLRLFLHVHEAGTITAGAERSHMTLASASERIRSMEQQLATPLLTRTARGVQATAAGATLVHHARLVLAQMEQLRGELGEHGAGLAARVRLRCNTSALSEHLPDRLAAFLARHPQTALDLEEHGSSQVAEAVRDGLCDIGIASDAADLRHLQVRPFADDPLALIVPAGHPLAGWQTVALQDAAAYDFIGLPDATPLQAHVAQQARWQGQRLRYRVRLRHFDAICRLVGLGAGIAIVPRATAARLARSSGVRRLRLADGWAQRRLVLCTRDAPDSLPAPARALFEHLASRA</sequence>
<evidence type="ECO:0000256" key="3">
    <source>
        <dbReference type="ARBA" id="ARBA00023125"/>
    </source>
</evidence>
<dbReference type="SUPFAM" id="SSF53850">
    <property type="entry name" value="Periplasmic binding protein-like II"/>
    <property type="match status" value="1"/>
</dbReference>
<comment type="caution">
    <text evidence="6">The sequence shown here is derived from an EMBL/GenBank/DDBJ whole genome shotgun (WGS) entry which is preliminary data.</text>
</comment>
<dbReference type="PANTHER" id="PTHR30419">
    <property type="entry name" value="HTH-TYPE TRANSCRIPTIONAL REGULATOR YBHD"/>
    <property type="match status" value="1"/>
</dbReference>
<dbReference type="InterPro" id="IPR050950">
    <property type="entry name" value="HTH-type_LysR_regulators"/>
</dbReference>
<accession>A0ABU1IF54</accession>
<dbReference type="Pfam" id="PF00126">
    <property type="entry name" value="HTH_1"/>
    <property type="match status" value="1"/>
</dbReference>
<dbReference type="Pfam" id="PF03466">
    <property type="entry name" value="LysR_substrate"/>
    <property type="match status" value="1"/>
</dbReference>
<dbReference type="Gene3D" id="1.10.10.10">
    <property type="entry name" value="Winged helix-like DNA-binding domain superfamily/Winged helix DNA-binding domain"/>
    <property type="match status" value="1"/>
</dbReference>
<gene>
    <name evidence="6" type="ORF">QE399_003534</name>
</gene>
<keyword evidence="2" id="KW-0805">Transcription regulation</keyword>
<dbReference type="InterPro" id="IPR036390">
    <property type="entry name" value="WH_DNA-bd_sf"/>
</dbReference>
<dbReference type="InterPro" id="IPR036388">
    <property type="entry name" value="WH-like_DNA-bd_sf"/>
</dbReference>
<evidence type="ECO:0000256" key="4">
    <source>
        <dbReference type="ARBA" id="ARBA00023163"/>
    </source>
</evidence>
<dbReference type="Proteomes" id="UP001267710">
    <property type="component" value="Unassembled WGS sequence"/>
</dbReference>
<dbReference type="InterPro" id="IPR005119">
    <property type="entry name" value="LysR_subst-bd"/>
</dbReference>
<evidence type="ECO:0000259" key="5">
    <source>
        <dbReference type="PROSITE" id="PS50931"/>
    </source>
</evidence>
<dbReference type="EMBL" id="JAVIZX010000001">
    <property type="protein sequence ID" value="MDR6215845.1"/>
    <property type="molecule type" value="Genomic_DNA"/>
</dbReference>
<protein>
    <submittedName>
        <fullName evidence="6">DNA-binding transcriptional LysR family regulator</fullName>
    </submittedName>
</protein>
<evidence type="ECO:0000256" key="1">
    <source>
        <dbReference type="ARBA" id="ARBA00009437"/>
    </source>
</evidence>
<reference evidence="6 7" key="1">
    <citation type="submission" date="2023-08" db="EMBL/GenBank/DDBJ databases">
        <title>Functional and genomic diversity of the sorghum phyllosphere microbiome.</title>
        <authorList>
            <person name="Shade A."/>
        </authorList>
    </citation>
    <scope>NUCLEOTIDE SEQUENCE [LARGE SCALE GENOMIC DNA]</scope>
    <source>
        <strain evidence="6 7">SORGH_AS_0335</strain>
    </source>
</reference>
<keyword evidence="3 6" id="KW-0238">DNA-binding</keyword>
<dbReference type="InterPro" id="IPR000847">
    <property type="entry name" value="LysR_HTH_N"/>
</dbReference>
<keyword evidence="7" id="KW-1185">Reference proteome</keyword>
<dbReference type="RefSeq" id="WP_309830793.1">
    <property type="nucleotide sequence ID" value="NZ_JAVIZX010000001.1"/>
</dbReference>
<dbReference type="SUPFAM" id="SSF46785">
    <property type="entry name" value="Winged helix' DNA-binding domain"/>
    <property type="match status" value="1"/>
</dbReference>
<comment type="similarity">
    <text evidence="1">Belongs to the LysR transcriptional regulatory family.</text>
</comment>
<evidence type="ECO:0000313" key="6">
    <source>
        <dbReference type="EMBL" id="MDR6215845.1"/>
    </source>
</evidence>
<keyword evidence="4" id="KW-0804">Transcription</keyword>
<feature type="domain" description="HTH lysR-type" evidence="5">
    <location>
        <begin position="3"/>
        <end position="60"/>
    </location>
</feature>
<dbReference type="Gene3D" id="3.40.190.290">
    <property type="match status" value="1"/>
</dbReference>
<name>A0ABU1IF54_9BURK</name>
<dbReference type="CDD" id="cd08421">
    <property type="entry name" value="PBP2_LTTR_like_1"/>
    <property type="match status" value="1"/>
</dbReference>
<proteinExistence type="inferred from homology"/>
<organism evidence="6 7">
    <name type="scientific">Paracidovorax wautersii</name>
    <dbReference type="NCBI Taxonomy" id="1177982"/>
    <lineage>
        <taxon>Bacteria</taxon>
        <taxon>Pseudomonadati</taxon>
        <taxon>Pseudomonadota</taxon>
        <taxon>Betaproteobacteria</taxon>
        <taxon>Burkholderiales</taxon>
        <taxon>Comamonadaceae</taxon>
        <taxon>Paracidovorax</taxon>
    </lineage>
</organism>
<dbReference type="GO" id="GO:0003677">
    <property type="term" value="F:DNA binding"/>
    <property type="evidence" value="ECO:0007669"/>
    <property type="project" value="UniProtKB-KW"/>
</dbReference>
<evidence type="ECO:0000256" key="2">
    <source>
        <dbReference type="ARBA" id="ARBA00023015"/>
    </source>
</evidence>
<dbReference type="PANTHER" id="PTHR30419:SF2">
    <property type="entry name" value="LYSR FAMILY TRANSCRIPTIONAL REGULATOR"/>
    <property type="match status" value="1"/>
</dbReference>
<dbReference type="PROSITE" id="PS50931">
    <property type="entry name" value="HTH_LYSR"/>
    <property type="match status" value="1"/>
</dbReference>
<evidence type="ECO:0000313" key="7">
    <source>
        <dbReference type="Proteomes" id="UP001267710"/>
    </source>
</evidence>